<sequence length="271" mass="31255">MVNATRTRAWMITWNNYTPEDIEFWKSYVPDKCEQWAWQLEVAPTTGTPHIQAALYFKAQRTFTAIKKDLPKCNIQAVENWAAASTYCQKVKSRDESEEGDANIIDKKKEKEKPKVTVKDPMDGINKKQWQIDIDTIIEKPAEVSDRKIYWYYDINGAAGKTTYAKHLAIRLVDRFLYLGGKANDIKSAIAQMVEKGNNPDVCIFDFVRSCESHISYDAIESVKNGIFFSGKYESNMVVFNTPHVIIFANFKPDLDKLSRDRWVIRSITED</sequence>
<keyword evidence="12" id="KW-0238">DNA-binding</keyword>
<dbReference type="Gene3D" id="3.40.1310.20">
    <property type="match status" value="1"/>
</dbReference>
<keyword evidence="7" id="KW-0479">Metal-binding</keyword>
<feature type="domain" description="CRESS-DNA virus Rep endonuclease" evidence="13">
    <location>
        <begin position="4"/>
        <end position="102"/>
    </location>
</feature>
<dbReference type="GO" id="GO:0042025">
    <property type="term" value="C:host cell nucleus"/>
    <property type="evidence" value="ECO:0007669"/>
    <property type="project" value="UniProtKB-SubCell"/>
</dbReference>
<dbReference type="SMR" id="A0A8A4XB81"/>
<evidence type="ECO:0000256" key="9">
    <source>
        <dbReference type="ARBA" id="ARBA00022759"/>
    </source>
</evidence>
<name>A0A8A4XB81_9VIRU</name>
<dbReference type="PROSITE" id="PS52020">
    <property type="entry name" value="CRESS_DNA_REP"/>
    <property type="match status" value="1"/>
</dbReference>
<evidence type="ECO:0000256" key="8">
    <source>
        <dbReference type="ARBA" id="ARBA00022741"/>
    </source>
</evidence>
<evidence type="ECO:0000256" key="4">
    <source>
        <dbReference type="ARBA" id="ARBA00022695"/>
    </source>
</evidence>
<evidence type="ECO:0000259" key="13">
    <source>
        <dbReference type="PROSITE" id="PS52020"/>
    </source>
</evidence>
<dbReference type="EMBL" id="MW182798">
    <property type="protein sequence ID" value="QTE03451.1"/>
    <property type="molecule type" value="Genomic_DNA"/>
</dbReference>
<evidence type="ECO:0000256" key="12">
    <source>
        <dbReference type="ARBA" id="ARBA00023125"/>
    </source>
</evidence>
<evidence type="ECO:0000313" key="14">
    <source>
        <dbReference type="EMBL" id="QTE03451.1"/>
    </source>
</evidence>
<evidence type="ECO:0000256" key="7">
    <source>
        <dbReference type="ARBA" id="ARBA00022723"/>
    </source>
</evidence>
<keyword evidence="6" id="KW-0540">Nuclease</keyword>
<keyword evidence="10" id="KW-0378">Hydrolase</keyword>
<organism evidence="14">
    <name type="scientific">Anser anser CRESS-DNA-virus sp</name>
    <dbReference type="NCBI Taxonomy" id="2815022"/>
    <lineage>
        <taxon>Viruses</taxon>
        <taxon>Monodnaviria</taxon>
        <taxon>Shotokuvirae</taxon>
        <taxon>Cressdnaviricota</taxon>
    </lineage>
</organism>
<dbReference type="InterPro" id="IPR049912">
    <property type="entry name" value="CRESS_DNA_REP"/>
</dbReference>
<evidence type="ECO:0000256" key="6">
    <source>
        <dbReference type="ARBA" id="ARBA00022722"/>
    </source>
</evidence>
<dbReference type="GO" id="GO:0016787">
    <property type="term" value="F:hydrolase activity"/>
    <property type="evidence" value="ECO:0007669"/>
    <property type="project" value="UniProtKB-KW"/>
</dbReference>
<proteinExistence type="predicted"/>
<comment type="subcellular location">
    <subcellularLocation>
        <location evidence="1">Host nucleus</location>
    </subcellularLocation>
</comment>
<evidence type="ECO:0000256" key="5">
    <source>
        <dbReference type="ARBA" id="ARBA00022705"/>
    </source>
</evidence>
<dbReference type="GO" id="GO:0004519">
    <property type="term" value="F:endonuclease activity"/>
    <property type="evidence" value="ECO:0007669"/>
    <property type="project" value="UniProtKB-KW"/>
</dbReference>
<keyword evidence="3" id="KW-0808">Transferase</keyword>
<protein>
    <submittedName>
        <fullName evidence="14">Replication-associated protein</fullName>
    </submittedName>
</protein>
<accession>A0A8A4XB81</accession>
<dbReference type="GO" id="GO:0000166">
    <property type="term" value="F:nucleotide binding"/>
    <property type="evidence" value="ECO:0007669"/>
    <property type="project" value="UniProtKB-KW"/>
</dbReference>
<evidence type="ECO:0000256" key="1">
    <source>
        <dbReference type="ARBA" id="ARBA00004147"/>
    </source>
</evidence>
<keyword evidence="11" id="KW-0190">Covalent protein-DNA linkage</keyword>
<evidence type="ECO:0000256" key="11">
    <source>
        <dbReference type="ARBA" id="ARBA00023124"/>
    </source>
</evidence>
<dbReference type="GO" id="GO:0006260">
    <property type="term" value="P:DNA replication"/>
    <property type="evidence" value="ECO:0007669"/>
    <property type="project" value="UniProtKB-KW"/>
</dbReference>
<dbReference type="GO" id="GO:0016779">
    <property type="term" value="F:nucleotidyltransferase activity"/>
    <property type="evidence" value="ECO:0007669"/>
    <property type="project" value="UniProtKB-KW"/>
</dbReference>
<evidence type="ECO:0000256" key="2">
    <source>
        <dbReference type="ARBA" id="ARBA00022562"/>
    </source>
</evidence>
<dbReference type="GO" id="GO:0046872">
    <property type="term" value="F:metal ion binding"/>
    <property type="evidence" value="ECO:0007669"/>
    <property type="project" value="UniProtKB-KW"/>
</dbReference>
<reference evidence="14" key="1">
    <citation type="submission" date="2020-10" db="EMBL/GenBank/DDBJ databases">
        <title>CRESS DNA virus dark matter in the feces of wild birds.</title>
        <authorList>
            <person name="Yang S."/>
            <person name="Zhang W."/>
        </authorList>
    </citation>
    <scope>NUCLEOTIDE SEQUENCE</scope>
    <source>
        <strain evidence="14">Wig220cir3</strain>
    </source>
</reference>
<evidence type="ECO:0000256" key="3">
    <source>
        <dbReference type="ARBA" id="ARBA00022679"/>
    </source>
</evidence>
<keyword evidence="9" id="KW-0255">Endonuclease</keyword>
<dbReference type="GO" id="GO:0003677">
    <property type="term" value="F:DNA binding"/>
    <property type="evidence" value="ECO:0007669"/>
    <property type="project" value="UniProtKB-KW"/>
</dbReference>
<evidence type="ECO:0000256" key="10">
    <source>
        <dbReference type="ARBA" id="ARBA00022801"/>
    </source>
</evidence>
<keyword evidence="2" id="KW-1048">Host nucleus</keyword>
<keyword evidence="8" id="KW-0547">Nucleotide-binding</keyword>
<keyword evidence="4" id="KW-0548">Nucleotidyltransferase</keyword>
<keyword evidence="5" id="KW-0235">DNA replication</keyword>